<dbReference type="InterPro" id="IPR016461">
    <property type="entry name" value="COMT-like"/>
</dbReference>
<accession>A0A817LED4</accession>
<dbReference type="EMBL" id="CAJOBP010000304">
    <property type="protein sequence ID" value="CAF4158743.1"/>
    <property type="molecule type" value="Genomic_DNA"/>
</dbReference>
<reference evidence="11" key="1">
    <citation type="submission" date="2021-02" db="EMBL/GenBank/DDBJ databases">
        <authorList>
            <person name="Nowell W R."/>
        </authorList>
    </citation>
    <scope>NUCLEOTIDE SEQUENCE</scope>
</reference>
<proteinExistence type="predicted"/>
<evidence type="ECO:0000313" key="13">
    <source>
        <dbReference type="EMBL" id="CAF4158743.1"/>
    </source>
</evidence>
<feature type="active site" description="Proton acceptor" evidence="8">
    <location>
        <position position="270"/>
    </location>
</feature>
<sequence>MAVQQTAGFPKYIAFFANSVLETAIWTFAELAIADHLAAANEPQTADEIAKKQGWNSEYLYRVLRAVVDADIVSEIESSQTMEPEKTNRFQLTEDGHFLTSNHPSKARYFILWESSPLARTTLFYLPQLVCEGPSKPNGFQRATNNDLFFNFIEKEENKNIAHNFNETMTSMSTHSSQFIVKSVDFGRFNTIVDIGGNFGVLLASIMEKYSTIKQGICFDLASVVQSVEANNEFEKRNIPKERYQYLAGDMFDAQTIPQADAYIMKHIIHDWDDDQAINILKSIGTAANGKPITIFIIDVVVLPRNEENKLTNQTAHVLDIHMMLLLHAKERTQNQMVHLCEQTGFRFKQLYRTETPYSIIEAVLN</sequence>
<comment type="function">
    <text evidence="4">Catalyzes the transfer of a methyl group onto N-acetylserotonin, producing melatonin (N-acetyl-5-methoxytryptamine).</text>
</comment>
<dbReference type="InterPro" id="IPR029063">
    <property type="entry name" value="SAM-dependent_MTases_sf"/>
</dbReference>
<dbReference type="EMBL" id="CAJNXB010000056">
    <property type="protein sequence ID" value="CAF3010592.1"/>
    <property type="molecule type" value="Genomic_DNA"/>
</dbReference>
<protein>
    <recommendedName>
        <fullName evidence="6">Acetylserotonin O-methyltransferase</fullName>
        <ecNumber evidence="5">2.1.1.4</ecNumber>
    </recommendedName>
    <alternativeName>
        <fullName evidence="7">Hydroxyindole O-methyltransferase</fullName>
    </alternativeName>
</protein>
<evidence type="ECO:0000313" key="16">
    <source>
        <dbReference type="Proteomes" id="UP000663873"/>
    </source>
</evidence>
<keyword evidence="2" id="KW-0808">Transferase</keyword>
<dbReference type="EMBL" id="CAJNYD010004813">
    <property type="protein sequence ID" value="CAF3637651.1"/>
    <property type="molecule type" value="Genomic_DNA"/>
</dbReference>
<dbReference type="SUPFAM" id="SSF46785">
    <property type="entry name" value="Winged helix' DNA-binding domain"/>
    <property type="match status" value="1"/>
</dbReference>
<dbReference type="InterPro" id="IPR001077">
    <property type="entry name" value="COMT_C"/>
</dbReference>
<evidence type="ECO:0000256" key="3">
    <source>
        <dbReference type="ARBA" id="ARBA00022691"/>
    </source>
</evidence>
<keyword evidence="1" id="KW-0489">Methyltransferase</keyword>
<dbReference type="Proteomes" id="UP000663851">
    <property type="component" value="Unassembled WGS sequence"/>
</dbReference>
<evidence type="ECO:0000313" key="11">
    <source>
        <dbReference type="EMBL" id="CAF3010592.1"/>
    </source>
</evidence>
<dbReference type="OrthoDB" id="1606438at2759"/>
<dbReference type="Pfam" id="PF08100">
    <property type="entry name" value="Dimerisation"/>
    <property type="match status" value="1"/>
</dbReference>
<dbReference type="GO" id="GO:0032259">
    <property type="term" value="P:methylation"/>
    <property type="evidence" value="ECO:0007669"/>
    <property type="project" value="UniProtKB-KW"/>
</dbReference>
<dbReference type="Proteomes" id="UP000663825">
    <property type="component" value="Unassembled WGS sequence"/>
</dbReference>
<dbReference type="Proteomes" id="UP000663873">
    <property type="component" value="Unassembled WGS sequence"/>
</dbReference>
<evidence type="ECO:0000256" key="1">
    <source>
        <dbReference type="ARBA" id="ARBA00022603"/>
    </source>
</evidence>
<dbReference type="InterPro" id="IPR036388">
    <property type="entry name" value="WH-like_DNA-bd_sf"/>
</dbReference>
<dbReference type="InterPro" id="IPR012967">
    <property type="entry name" value="COMT_dimerisation"/>
</dbReference>
<evidence type="ECO:0000313" key="12">
    <source>
        <dbReference type="EMBL" id="CAF3637651.1"/>
    </source>
</evidence>
<dbReference type="PROSITE" id="PS51683">
    <property type="entry name" value="SAM_OMT_II"/>
    <property type="match status" value="1"/>
</dbReference>
<feature type="domain" description="O-methyltransferase dimerisation" evidence="10">
    <location>
        <begin position="19"/>
        <end position="98"/>
    </location>
</feature>
<evidence type="ECO:0000259" key="10">
    <source>
        <dbReference type="Pfam" id="PF08100"/>
    </source>
</evidence>
<dbReference type="InterPro" id="IPR036390">
    <property type="entry name" value="WH_DNA-bd_sf"/>
</dbReference>
<evidence type="ECO:0000313" key="14">
    <source>
        <dbReference type="EMBL" id="CAF4179468.1"/>
    </source>
</evidence>
<gene>
    <name evidence="14" type="ORF">HFQ381_LOCUS6130</name>
    <name evidence="12" type="ORF">LUA448_LOCUS32264</name>
    <name evidence="11" type="ORF">TIS948_LOCUS1926</name>
    <name evidence="13" type="ORF">UJA718_LOCUS3926</name>
</gene>
<dbReference type="Gene3D" id="1.10.10.10">
    <property type="entry name" value="Winged helix-like DNA-binding domain superfamily/Winged helix DNA-binding domain"/>
    <property type="match status" value="1"/>
</dbReference>
<comment type="caution">
    <text evidence="11">The sequence shown here is derived from an EMBL/GenBank/DDBJ whole genome shotgun (WGS) entry which is preliminary data.</text>
</comment>
<organism evidence="11 15">
    <name type="scientific">Rotaria socialis</name>
    <dbReference type="NCBI Taxonomy" id="392032"/>
    <lineage>
        <taxon>Eukaryota</taxon>
        <taxon>Metazoa</taxon>
        <taxon>Spiralia</taxon>
        <taxon>Gnathifera</taxon>
        <taxon>Rotifera</taxon>
        <taxon>Eurotatoria</taxon>
        <taxon>Bdelloidea</taxon>
        <taxon>Philodinida</taxon>
        <taxon>Philodinidae</taxon>
        <taxon>Rotaria</taxon>
    </lineage>
</organism>
<keyword evidence="16" id="KW-1185">Reference proteome</keyword>
<dbReference type="Proteomes" id="UP000663833">
    <property type="component" value="Unassembled WGS sequence"/>
</dbReference>
<dbReference type="GO" id="GO:0017096">
    <property type="term" value="F:acetylserotonin O-methyltransferase activity"/>
    <property type="evidence" value="ECO:0007669"/>
    <property type="project" value="UniProtKB-EC"/>
</dbReference>
<evidence type="ECO:0000256" key="4">
    <source>
        <dbReference type="ARBA" id="ARBA00037645"/>
    </source>
</evidence>
<dbReference type="Pfam" id="PF00891">
    <property type="entry name" value="Methyltransf_2"/>
    <property type="match status" value="1"/>
</dbReference>
<dbReference type="SUPFAM" id="SSF53335">
    <property type="entry name" value="S-adenosyl-L-methionine-dependent methyltransferases"/>
    <property type="match status" value="1"/>
</dbReference>
<keyword evidence="3" id="KW-0949">S-adenosyl-L-methionine</keyword>
<dbReference type="AlphaFoldDB" id="A0A817LED4"/>
<dbReference type="EMBL" id="CAJOBO010000270">
    <property type="protein sequence ID" value="CAF4179468.1"/>
    <property type="molecule type" value="Genomic_DNA"/>
</dbReference>
<evidence type="ECO:0000259" key="9">
    <source>
        <dbReference type="Pfam" id="PF00891"/>
    </source>
</evidence>
<evidence type="ECO:0000256" key="6">
    <source>
        <dbReference type="ARBA" id="ARBA00040730"/>
    </source>
</evidence>
<dbReference type="EC" id="2.1.1.4" evidence="5"/>
<dbReference type="Gene3D" id="3.40.50.150">
    <property type="entry name" value="Vaccinia Virus protein VP39"/>
    <property type="match status" value="1"/>
</dbReference>
<evidence type="ECO:0000256" key="7">
    <source>
        <dbReference type="ARBA" id="ARBA00043054"/>
    </source>
</evidence>
<evidence type="ECO:0000256" key="8">
    <source>
        <dbReference type="PIRSR" id="PIRSR005739-1"/>
    </source>
</evidence>
<evidence type="ECO:0000256" key="2">
    <source>
        <dbReference type="ARBA" id="ARBA00022679"/>
    </source>
</evidence>
<evidence type="ECO:0000313" key="15">
    <source>
        <dbReference type="Proteomes" id="UP000663825"/>
    </source>
</evidence>
<dbReference type="GO" id="GO:0046983">
    <property type="term" value="F:protein dimerization activity"/>
    <property type="evidence" value="ECO:0007669"/>
    <property type="project" value="InterPro"/>
</dbReference>
<dbReference type="PANTHER" id="PTHR43712">
    <property type="entry name" value="PUTATIVE (AFU_ORTHOLOGUE AFUA_4G14580)-RELATED"/>
    <property type="match status" value="1"/>
</dbReference>
<dbReference type="PIRSF" id="PIRSF005739">
    <property type="entry name" value="O-mtase"/>
    <property type="match status" value="1"/>
</dbReference>
<name>A0A817LED4_9BILA</name>
<feature type="domain" description="O-methyltransferase C-terminal" evidence="9">
    <location>
        <begin position="142"/>
        <end position="347"/>
    </location>
</feature>
<dbReference type="PANTHER" id="PTHR43712:SF2">
    <property type="entry name" value="O-METHYLTRANSFERASE CICE"/>
    <property type="match status" value="1"/>
</dbReference>
<evidence type="ECO:0000256" key="5">
    <source>
        <dbReference type="ARBA" id="ARBA00039116"/>
    </source>
</evidence>